<evidence type="ECO:0000256" key="7">
    <source>
        <dbReference type="SAM" id="Phobius"/>
    </source>
</evidence>
<proteinExistence type="inferred from homology"/>
<dbReference type="PROSITE" id="PS50192">
    <property type="entry name" value="T_SNARE"/>
    <property type="match status" value="1"/>
</dbReference>
<comment type="caution">
    <text evidence="11">The sequence shown here is derived from an EMBL/GenBank/DDBJ whole genome shotgun (WGS) entry which is preliminary data.</text>
</comment>
<dbReference type="RefSeq" id="WP_209767898.1">
    <property type="nucleotide sequence ID" value="NZ_JAGINP010000013.1"/>
</dbReference>
<comment type="similarity">
    <text evidence="4">Belongs to the methyl-accepting chemotaxis (MCP) protein family.</text>
</comment>
<evidence type="ECO:0000259" key="10">
    <source>
        <dbReference type="PROSITE" id="PS50885"/>
    </source>
</evidence>
<dbReference type="Pfam" id="PF00015">
    <property type="entry name" value="MCPsignal"/>
    <property type="match status" value="1"/>
</dbReference>
<evidence type="ECO:0000259" key="8">
    <source>
        <dbReference type="PROSITE" id="PS50111"/>
    </source>
</evidence>
<comment type="subcellular location">
    <subcellularLocation>
        <location evidence="1">Cell inner membrane</location>
        <topology evidence="1">Multi-pass membrane protein</topology>
    </subcellularLocation>
</comment>
<dbReference type="EMBL" id="JAGINP010000013">
    <property type="protein sequence ID" value="MBP2293973.1"/>
    <property type="molecule type" value="Genomic_DNA"/>
</dbReference>
<evidence type="ECO:0000256" key="1">
    <source>
        <dbReference type="ARBA" id="ARBA00004429"/>
    </source>
</evidence>
<keyword evidence="6" id="KW-0175">Coiled coil</keyword>
<evidence type="ECO:0000259" key="9">
    <source>
        <dbReference type="PROSITE" id="PS50192"/>
    </source>
</evidence>
<evidence type="ECO:0000313" key="12">
    <source>
        <dbReference type="Proteomes" id="UP000781958"/>
    </source>
</evidence>
<dbReference type="PANTHER" id="PTHR32089:SF112">
    <property type="entry name" value="LYSOZYME-LIKE PROTEIN-RELATED"/>
    <property type="match status" value="1"/>
</dbReference>
<dbReference type="SMART" id="SM01358">
    <property type="entry name" value="HBM"/>
    <property type="match status" value="1"/>
</dbReference>
<name>A0ABS4SN35_9PROT</name>
<dbReference type="InterPro" id="IPR000727">
    <property type="entry name" value="T_SNARE_dom"/>
</dbReference>
<dbReference type="Pfam" id="PF00672">
    <property type="entry name" value="HAMP"/>
    <property type="match status" value="1"/>
</dbReference>
<dbReference type="SMART" id="SM00283">
    <property type="entry name" value="MA"/>
    <property type="match status" value="1"/>
</dbReference>
<dbReference type="Proteomes" id="UP000781958">
    <property type="component" value="Unassembled WGS sequence"/>
</dbReference>
<protein>
    <submittedName>
        <fullName evidence="11">Methyl-accepting chemotaxis protein</fullName>
    </submittedName>
</protein>
<dbReference type="Gene3D" id="6.10.340.10">
    <property type="match status" value="1"/>
</dbReference>
<keyword evidence="7" id="KW-0812">Transmembrane</keyword>
<dbReference type="SUPFAM" id="SSF58104">
    <property type="entry name" value="Methyl-accepting chemotaxis protein (MCP) signaling domain"/>
    <property type="match status" value="1"/>
</dbReference>
<gene>
    <name evidence="11" type="ORF">J2851_003758</name>
</gene>
<organism evidence="11 12">
    <name type="scientific">Azospirillum rugosum</name>
    <dbReference type="NCBI Taxonomy" id="416170"/>
    <lineage>
        <taxon>Bacteria</taxon>
        <taxon>Pseudomonadati</taxon>
        <taxon>Pseudomonadota</taxon>
        <taxon>Alphaproteobacteria</taxon>
        <taxon>Rhodospirillales</taxon>
        <taxon>Azospirillaceae</taxon>
        <taxon>Azospirillum</taxon>
    </lineage>
</organism>
<dbReference type="CDD" id="cd06225">
    <property type="entry name" value="HAMP"/>
    <property type="match status" value="1"/>
</dbReference>
<keyword evidence="7" id="KW-0472">Membrane</keyword>
<accession>A0ABS4SN35</accession>
<evidence type="ECO:0000256" key="4">
    <source>
        <dbReference type="ARBA" id="ARBA00029447"/>
    </source>
</evidence>
<sequence length="663" mass="70094">MTTFLSRFSVRFQIMTIAALGIAGLLVVLAVFWESRTVQNRMAGIDRAASAASDAAEKVGDHLASARVQTNIFLDSRTQDPVDRRSRDMASALAGIDKLAETLTGDNARAKLATLKQAVVVWNGQFDTLVATMRKVGLTEAEGLQAALNKAAMDLELRLQENYELTPDDATLSRLQVLILQVRRYESDLLLRSKPIDRDRLLRSLKDFGQQLAAAKLDPSELKVVEGLRARYEQAFIAFADTYLSQVPQKEAVRAGGAAMVPPLEALIALMNAEADSARDAMAANRDETVTLMVWSIIATALLAGLASVVLGQSIAGPLGRMSVAMQAIAANDLDTTVPALDRRDEIGRMARTLEVFKAGAADNERLRAEQEKNRAAAEAEKRRMLTRLADDFEESVNAIVEGVVNAATQTRSSAEQMTATAIRASERAATVSAASAQATSNVQTVATAAEQLSASIHDIARQVSTSADIAAQAEQEADRVSATIRNLAEAARRIGEVVQLINAIAAQTNLLALNATIEAARAGEAGKGFAVVANEVKSLANQTAKATDDIATQVGAVQTATEAAVSAIDGITGIIGQINGIAAGISSAVEEQGSATREIARNVQEAASGTQEVSSNIAGVEDAASETGRTAEQVLSAADDLMSQSRTLRDRVDGFLGTVRAA</sequence>
<evidence type="ECO:0000256" key="6">
    <source>
        <dbReference type="SAM" id="Coils"/>
    </source>
</evidence>
<keyword evidence="7" id="KW-1133">Transmembrane helix</keyword>
<evidence type="ECO:0000256" key="2">
    <source>
        <dbReference type="ARBA" id="ARBA00022519"/>
    </source>
</evidence>
<dbReference type="PANTHER" id="PTHR32089">
    <property type="entry name" value="METHYL-ACCEPTING CHEMOTAXIS PROTEIN MCPB"/>
    <property type="match status" value="1"/>
</dbReference>
<feature type="coiled-coil region" evidence="6">
    <location>
        <begin position="359"/>
        <end position="388"/>
    </location>
</feature>
<dbReference type="SMART" id="SM00304">
    <property type="entry name" value="HAMP"/>
    <property type="match status" value="1"/>
</dbReference>
<feature type="transmembrane region" description="Helical" evidence="7">
    <location>
        <begin position="12"/>
        <end position="33"/>
    </location>
</feature>
<evidence type="ECO:0000256" key="3">
    <source>
        <dbReference type="ARBA" id="ARBA00023224"/>
    </source>
</evidence>
<dbReference type="InterPro" id="IPR032255">
    <property type="entry name" value="HBM"/>
</dbReference>
<dbReference type="PROSITE" id="PS50885">
    <property type="entry name" value="HAMP"/>
    <property type="match status" value="1"/>
</dbReference>
<evidence type="ECO:0000313" key="11">
    <source>
        <dbReference type="EMBL" id="MBP2293973.1"/>
    </source>
</evidence>
<dbReference type="InterPro" id="IPR003660">
    <property type="entry name" value="HAMP_dom"/>
</dbReference>
<keyword evidence="2" id="KW-0997">Cell inner membrane</keyword>
<feature type="domain" description="T-SNARE coiled-coil homology" evidence="9">
    <location>
        <begin position="559"/>
        <end position="621"/>
    </location>
</feature>
<reference evidence="11 12" key="1">
    <citation type="submission" date="2021-03" db="EMBL/GenBank/DDBJ databases">
        <title>Genomic Encyclopedia of Type Strains, Phase III (KMG-III): the genomes of soil and plant-associated and newly described type strains.</title>
        <authorList>
            <person name="Whitman W."/>
        </authorList>
    </citation>
    <scope>NUCLEOTIDE SEQUENCE [LARGE SCALE GENOMIC DNA]</scope>
    <source>
        <strain evidence="11 12">IMMIB AFH-6</strain>
    </source>
</reference>
<keyword evidence="3 5" id="KW-0807">Transducer</keyword>
<dbReference type="InterPro" id="IPR004089">
    <property type="entry name" value="MCPsignal_dom"/>
</dbReference>
<keyword evidence="2" id="KW-1003">Cell membrane</keyword>
<keyword evidence="12" id="KW-1185">Reference proteome</keyword>
<feature type="transmembrane region" description="Helical" evidence="7">
    <location>
        <begin position="292"/>
        <end position="312"/>
    </location>
</feature>
<feature type="domain" description="Methyl-accepting transducer" evidence="8">
    <location>
        <begin position="407"/>
        <end position="643"/>
    </location>
</feature>
<feature type="domain" description="HAMP" evidence="10">
    <location>
        <begin position="313"/>
        <end position="366"/>
    </location>
</feature>
<dbReference type="Gene3D" id="1.10.287.950">
    <property type="entry name" value="Methyl-accepting chemotaxis protein"/>
    <property type="match status" value="1"/>
</dbReference>
<dbReference type="PROSITE" id="PS50111">
    <property type="entry name" value="CHEMOTAXIS_TRANSDUC_2"/>
    <property type="match status" value="1"/>
</dbReference>
<evidence type="ECO:0000256" key="5">
    <source>
        <dbReference type="PROSITE-ProRule" id="PRU00284"/>
    </source>
</evidence>